<dbReference type="GO" id="GO:0030151">
    <property type="term" value="F:molybdenum ion binding"/>
    <property type="evidence" value="ECO:0007669"/>
    <property type="project" value="InterPro"/>
</dbReference>
<dbReference type="GO" id="GO:0006790">
    <property type="term" value="P:sulfur compound metabolic process"/>
    <property type="evidence" value="ECO:0007669"/>
    <property type="project" value="TreeGrafter"/>
</dbReference>
<sequence length="511" mass="57571">VMATLVAAPLRLVSSVVRALNPIRAIKGGGRDDDVVIEYDDADEQDQQEFNLSEYEHLAAPFPIVDERDAKTPDAWVKRHPDLVRLTGKHPFNVEAQLPQLIDYGWVSPVNLHFVRNHGAVPALKWSEHTITVKGNVDKIITVTMDELASMRTITFPCFMACAGNRRKEQNQIKQSIGFNWGPCAVGNTYWTGVPLREVLKKAGVTKPGPGRRFVCFAGPQKELPRSYENQQGGPGSYGTSIDMETALDPSCDVILAIKQNGKELHPDHGYPVRLLLPGYIGGRTVKWLTEIEVTDKESDNFYHFNDNRVLPPMVDAEKANAEKWWFKPEYIINNININGAIAYPWHNEIVDSERKSYTIKGYAYSGGGRKIIRVEISLDGGMTWRLAPFHTKEKPRWAAGSSGDHAKHWCWFLWELDVTVSEMAEAKEIIFRAWDQSQNSMPERPTWNVMGMLNNPWYRVRVHKEGSMLRFEHPTQAGPDKEEGWMVNMANKAGGHLNWGWGGSGTPAAA</sequence>
<keyword evidence="3" id="KW-0349">Heme</keyword>
<organism evidence="10">
    <name type="scientific">Pycnococcus provasolii</name>
    <dbReference type="NCBI Taxonomy" id="41880"/>
    <lineage>
        <taxon>Eukaryota</taxon>
        <taxon>Viridiplantae</taxon>
        <taxon>Chlorophyta</taxon>
        <taxon>Pseudoscourfieldiophyceae</taxon>
        <taxon>Pseudoscourfieldiales</taxon>
        <taxon>Pycnococcaceae</taxon>
        <taxon>Pycnococcus</taxon>
    </lineage>
</organism>
<name>A0A7S2AP05_9CHLO</name>
<dbReference type="SUPFAM" id="SSF81296">
    <property type="entry name" value="E set domains"/>
    <property type="match status" value="1"/>
</dbReference>
<dbReference type="Pfam" id="PF00174">
    <property type="entry name" value="Oxidored_molyb"/>
    <property type="match status" value="1"/>
</dbReference>
<feature type="domain" description="Moybdenum cofactor oxidoreductase dimerisation" evidence="9">
    <location>
        <begin position="331"/>
        <end position="465"/>
    </location>
</feature>
<dbReference type="Pfam" id="PF03404">
    <property type="entry name" value="Mo-co_dimer"/>
    <property type="match status" value="1"/>
</dbReference>
<evidence type="ECO:0000256" key="5">
    <source>
        <dbReference type="ARBA" id="ARBA00023002"/>
    </source>
</evidence>
<dbReference type="FunFam" id="3.90.420.10:FF:000003">
    <property type="entry name" value="Nitrate reductase"/>
    <property type="match status" value="1"/>
</dbReference>
<accession>A0A7S2AP05</accession>
<keyword evidence="6" id="KW-0408">Iron</keyword>
<dbReference type="GO" id="GO:0043436">
    <property type="term" value="P:oxoacid metabolic process"/>
    <property type="evidence" value="ECO:0007669"/>
    <property type="project" value="UniProtKB-ARBA"/>
</dbReference>
<dbReference type="GO" id="GO:0008482">
    <property type="term" value="F:sulfite oxidase activity"/>
    <property type="evidence" value="ECO:0007669"/>
    <property type="project" value="TreeGrafter"/>
</dbReference>
<dbReference type="Gene3D" id="2.60.40.650">
    <property type="match status" value="1"/>
</dbReference>
<dbReference type="InterPro" id="IPR008335">
    <property type="entry name" value="Mopterin_OxRdtase_euk"/>
</dbReference>
<evidence type="ECO:0000256" key="1">
    <source>
        <dbReference type="ARBA" id="ARBA00001924"/>
    </source>
</evidence>
<evidence type="ECO:0000256" key="4">
    <source>
        <dbReference type="ARBA" id="ARBA00022723"/>
    </source>
</evidence>
<protein>
    <recommendedName>
        <fullName evidence="7">Nitrate reductase [NADH]</fullName>
    </recommendedName>
</protein>
<evidence type="ECO:0000256" key="7">
    <source>
        <dbReference type="ARBA" id="ARBA00073662"/>
    </source>
</evidence>
<dbReference type="InterPro" id="IPR036374">
    <property type="entry name" value="OxRdtase_Mopterin-bd_sf"/>
</dbReference>
<evidence type="ECO:0000256" key="3">
    <source>
        <dbReference type="ARBA" id="ARBA00022617"/>
    </source>
</evidence>
<evidence type="ECO:0000259" key="9">
    <source>
        <dbReference type="Pfam" id="PF03404"/>
    </source>
</evidence>
<dbReference type="PANTHER" id="PTHR19372:SF7">
    <property type="entry name" value="SULFITE OXIDASE, MITOCHONDRIAL"/>
    <property type="match status" value="1"/>
</dbReference>
<keyword evidence="2" id="KW-0500">Molybdenum</keyword>
<dbReference type="GO" id="GO:0020037">
    <property type="term" value="F:heme binding"/>
    <property type="evidence" value="ECO:0007669"/>
    <property type="project" value="TreeGrafter"/>
</dbReference>
<dbReference type="InterPro" id="IPR005066">
    <property type="entry name" value="MoCF_OxRdtse_dimer"/>
</dbReference>
<gene>
    <name evidence="10" type="ORF">PPRO1471_LOCUS2741</name>
</gene>
<dbReference type="PRINTS" id="PR00407">
    <property type="entry name" value="EUMOPTERIN"/>
</dbReference>
<keyword evidence="5" id="KW-0560">Oxidoreductase</keyword>
<proteinExistence type="predicted"/>
<feature type="domain" description="Oxidoreductase molybdopterin-binding" evidence="8">
    <location>
        <begin position="118"/>
        <end position="303"/>
    </location>
</feature>
<dbReference type="EMBL" id="HBGR01004094">
    <property type="protein sequence ID" value="CAD9373492.1"/>
    <property type="molecule type" value="Transcribed_RNA"/>
</dbReference>
<dbReference type="InterPro" id="IPR000572">
    <property type="entry name" value="OxRdtase_Mopterin-bd_dom"/>
</dbReference>
<dbReference type="AlphaFoldDB" id="A0A7S2AP05"/>
<comment type="cofactor">
    <cofactor evidence="1">
        <name>Mo-molybdopterin</name>
        <dbReference type="ChEBI" id="CHEBI:71302"/>
    </cofactor>
</comment>
<dbReference type="InterPro" id="IPR014756">
    <property type="entry name" value="Ig_E-set"/>
</dbReference>
<dbReference type="InterPro" id="IPR022407">
    <property type="entry name" value="OxRdtase_Mopterin_BS"/>
</dbReference>
<feature type="non-terminal residue" evidence="10">
    <location>
        <position position="1"/>
    </location>
</feature>
<evidence type="ECO:0000256" key="6">
    <source>
        <dbReference type="ARBA" id="ARBA00023004"/>
    </source>
</evidence>
<dbReference type="GO" id="GO:0043546">
    <property type="term" value="F:molybdopterin cofactor binding"/>
    <property type="evidence" value="ECO:0007669"/>
    <property type="project" value="InterPro"/>
</dbReference>
<reference evidence="10" key="1">
    <citation type="submission" date="2021-01" db="EMBL/GenBank/DDBJ databases">
        <authorList>
            <person name="Corre E."/>
            <person name="Pelletier E."/>
            <person name="Niang G."/>
            <person name="Scheremetjew M."/>
            <person name="Finn R."/>
            <person name="Kale V."/>
            <person name="Holt S."/>
            <person name="Cochrane G."/>
            <person name="Meng A."/>
            <person name="Brown T."/>
            <person name="Cohen L."/>
        </authorList>
    </citation>
    <scope>NUCLEOTIDE SEQUENCE</scope>
    <source>
        <strain evidence="10">RCC733</strain>
    </source>
</reference>
<dbReference type="PROSITE" id="PS00559">
    <property type="entry name" value="MOLYBDOPTERIN_EUK"/>
    <property type="match status" value="1"/>
</dbReference>
<dbReference type="Gene3D" id="3.90.420.10">
    <property type="entry name" value="Oxidoreductase, molybdopterin-binding domain"/>
    <property type="match status" value="1"/>
</dbReference>
<keyword evidence="4" id="KW-0479">Metal-binding</keyword>
<evidence type="ECO:0000313" key="10">
    <source>
        <dbReference type="EMBL" id="CAD9373492.1"/>
    </source>
</evidence>
<evidence type="ECO:0000256" key="2">
    <source>
        <dbReference type="ARBA" id="ARBA00022505"/>
    </source>
</evidence>
<dbReference type="PANTHER" id="PTHR19372">
    <property type="entry name" value="SULFITE REDUCTASE"/>
    <property type="match status" value="1"/>
</dbReference>
<evidence type="ECO:0000259" key="8">
    <source>
        <dbReference type="Pfam" id="PF00174"/>
    </source>
</evidence>
<dbReference type="SUPFAM" id="SSF56524">
    <property type="entry name" value="Oxidoreductase molybdopterin-binding domain"/>
    <property type="match status" value="1"/>
</dbReference>